<feature type="transmembrane region" description="Helical" evidence="1">
    <location>
        <begin position="99"/>
        <end position="118"/>
    </location>
</feature>
<dbReference type="Pfam" id="PF09586">
    <property type="entry name" value="YfhO"/>
    <property type="match status" value="2"/>
</dbReference>
<dbReference type="PANTHER" id="PTHR38454:SF1">
    <property type="entry name" value="INTEGRAL MEMBRANE PROTEIN"/>
    <property type="match status" value="1"/>
</dbReference>
<sequence length="528" mass="58120">MRINADFFNLTTYATFVSIATIPQLWALSNLKLRRRIASVGLLCALSVLFPVVAWVFNGFSDFSYRWLFVWSPIVSLATGMGLDLVLTKKRWSWKATACVCSLFALASVATLPVFLPVGDDSVFGRAKRVIFALLVVVSYALLLSGLIFTRKQTGSHARRGSLTACHFAKAALLSFAALLFVLEMGVAYRNWPDSRSYSEQFSNMAENGTGFFDSDSETVRGIRLADDSFYRIEKDHGSVVVDWGVPYESDNDSMVQNYFGTHSYNSMNASGAIDFLRAAGVFVAFPAADLSLCESPYDVSGPNLNYINGVGNRYKLMALLGVKYYITIGDAPDLPDYFAFDEDLSSESRSVWRNKGSYPFASFFESAISESDYRMMSYEEKDDALLSSVVLEDNAALLSELQQAGEGDLSDQDVVDSAIKQNDIVKIEMLTEGDYVVDLDASNRGVLLVATPYEKDNWSILVDGEPAEAVCVDCGLLGVAVNSGEHVIRVRYLPRWFGMGAVVSCVSLIGLLLYGLRCRFFCGSGCP</sequence>
<feature type="transmembrane region" description="Helical" evidence="1">
    <location>
        <begin position="40"/>
        <end position="57"/>
    </location>
</feature>
<evidence type="ECO:0008006" key="3">
    <source>
        <dbReference type="Google" id="ProtNLM"/>
    </source>
</evidence>
<name>A0A7C9NVK5_9BACT</name>
<keyword evidence="1" id="KW-1133">Transmembrane helix</keyword>
<accession>A0A7C9NVK5</accession>
<dbReference type="EMBL" id="QWKH01000055">
    <property type="protein sequence ID" value="NBI34926.1"/>
    <property type="molecule type" value="Genomic_DNA"/>
</dbReference>
<feature type="transmembrane region" description="Helical" evidence="1">
    <location>
        <begin position="171"/>
        <end position="189"/>
    </location>
</feature>
<reference evidence="2" key="1">
    <citation type="submission" date="2018-08" db="EMBL/GenBank/DDBJ databases">
        <title>Murine metabolic-syndrome-specific gut microbial biobank.</title>
        <authorList>
            <person name="Liu C."/>
        </authorList>
    </citation>
    <scope>NUCLEOTIDE SEQUENCE [LARGE SCALE GENOMIC DNA]</scope>
    <source>
        <strain evidence="2">Z82</strain>
    </source>
</reference>
<dbReference type="AlphaFoldDB" id="A0A7C9NVK5"/>
<dbReference type="InterPro" id="IPR018580">
    <property type="entry name" value="Uncharacterised_YfhO"/>
</dbReference>
<protein>
    <recommendedName>
        <fullName evidence="3">YfhO family protein</fullName>
    </recommendedName>
</protein>
<feature type="transmembrane region" description="Helical" evidence="1">
    <location>
        <begin position="12"/>
        <end position="28"/>
    </location>
</feature>
<comment type="caution">
    <text evidence="2">The sequence shown here is derived from an EMBL/GenBank/DDBJ whole genome shotgun (WGS) entry which is preliminary data.</text>
</comment>
<feature type="transmembrane region" description="Helical" evidence="1">
    <location>
        <begin position="497"/>
        <end position="517"/>
    </location>
</feature>
<keyword evidence="1" id="KW-0472">Membrane</keyword>
<feature type="transmembrane region" description="Helical" evidence="1">
    <location>
        <begin position="130"/>
        <end position="150"/>
    </location>
</feature>
<dbReference type="PANTHER" id="PTHR38454">
    <property type="entry name" value="INTEGRAL MEMBRANE PROTEIN-RELATED"/>
    <property type="match status" value="1"/>
</dbReference>
<keyword evidence="1" id="KW-0812">Transmembrane</keyword>
<evidence type="ECO:0000256" key="1">
    <source>
        <dbReference type="SAM" id="Phobius"/>
    </source>
</evidence>
<evidence type="ECO:0000313" key="2">
    <source>
        <dbReference type="EMBL" id="NBI34926.1"/>
    </source>
</evidence>
<organism evidence="2">
    <name type="scientific">Muribaculaceae bacterium Z82</name>
    <dbReference type="NCBI Taxonomy" id="2304548"/>
    <lineage>
        <taxon>Bacteria</taxon>
        <taxon>Pseudomonadati</taxon>
        <taxon>Bacteroidota</taxon>
        <taxon>Bacteroidia</taxon>
        <taxon>Bacteroidales</taxon>
        <taxon>Muribaculaceae</taxon>
    </lineage>
</organism>
<proteinExistence type="predicted"/>
<gene>
    <name evidence="2" type="ORF">D1639_07775</name>
</gene>
<feature type="transmembrane region" description="Helical" evidence="1">
    <location>
        <begin position="69"/>
        <end position="87"/>
    </location>
</feature>